<feature type="non-terminal residue" evidence="8">
    <location>
        <position position="1"/>
    </location>
</feature>
<dbReference type="SMART" id="SM00184">
    <property type="entry name" value="RING"/>
    <property type="match status" value="1"/>
</dbReference>
<evidence type="ECO:0000259" key="7">
    <source>
        <dbReference type="PROSITE" id="PS50119"/>
    </source>
</evidence>
<evidence type="ECO:0000313" key="9">
    <source>
        <dbReference type="Proteomes" id="UP001557470"/>
    </source>
</evidence>
<organism evidence="8 9">
    <name type="scientific">Umbra pygmaea</name>
    <name type="common">Eastern mudminnow</name>
    <dbReference type="NCBI Taxonomy" id="75934"/>
    <lineage>
        <taxon>Eukaryota</taxon>
        <taxon>Metazoa</taxon>
        <taxon>Chordata</taxon>
        <taxon>Craniata</taxon>
        <taxon>Vertebrata</taxon>
        <taxon>Euteleostomi</taxon>
        <taxon>Actinopterygii</taxon>
        <taxon>Neopterygii</taxon>
        <taxon>Teleostei</taxon>
        <taxon>Protacanthopterygii</taxon>
        <taxon>Esociformes</taxon>
        <taxon>Umbridae</taxon>
        <taxon>Umbra</taxon>
    </lineage>
</organism>
<dbReference type="Proteomes" id="UP001557470">
    <property type="component" value="Unassembled WGS sequence"/>
</dbReference>
<evidence type="ECO:0000256" key="2">
    <source>
        <dbReference type="ARBA" id="ARBA00022723"/>
    </source>
</evidence>
<evidence type="ECO:0000256" key="5">
    <source>
        <dbReference type="PROSITE-ProRule" id="PRU00024"/>
    </source>
</evidence>
<dbReference type="InterPro" id="IPR018957">
    <property type="entry name" value="Znf_C3HC4_RING-type"/>
</dbReference>
<feature type="domain" description="RING-type" evidence="6">
    <location>
        <begin position="55"/>
        <end position="94"/>
    </location>
</feature>
<dbReference type="InterPro" id="IPR013083">
    <property type="entry name" value="Znf_RING/FYVE/PHD"/>
</dbReference>
<name>A0ABD0XLS5_UMBPY</name>
<evidence type="ECO:0000256" key="4">
    <source>
        <dbReference type="ARBA" id="ARBA00022833"/>
    </source>
</evidence>
<dbReference type="InterPro" id="IPR001841">
    <property type="entry name" value="Znf_RING"/>
</dbReference>
<keyword evidence="9" id="KW-1185">Reference proteome</keyword>
<dbReference type="EMBL" id="JAGEUA010000003">
    <property type="protein sequence ID" value="KAL0994870.1"/>
    <property type="molecule type" value="Genomic_DNA"/>
</dbReference>
<evidence type="ECO:0000256" key="1">
    <source>
        <dbReference type="ARBA" id="ARBA00008518"/>
    </source>
</evidence>
<keyword evidence="4" id="KW-0862">Zinc</keyword>
<dbReference type="PROSITE" id="PS00518">
    <property type="entry name" value="ZF_RING_1"/>
    <property type="match status" value="1"/>
</dbReference>
<dbReference type="PROSITE" id="PS50119">
    <property type="entry name" value="ZF_BBOX"/>
    <property type="match status" value="1"/>
</dbReference>
<protein>
    <submittedName>
        <fullName evidence="8">Uncharacterized protein</fullName>
    </submittedName>
</protein>
<keyword evidence="3 5" id="KW-0863">Zinc-finger</keyword>
<dbReference type="Pfam" id="PF00097">
    <property type="entry name" value="zf-C3HC4"/>
    <property type="match status" value="1"/>
</dbReference>
<dbReference type="InterPro" id="IPR050143">
    <property type="entry name" value="TRIM/RBCC"/>
</dbReference>
<evidence type="ECO:0000256" key="3">
    <source>
        <dbReference type="ARBA" id="ARBA00022771"/>
    </source>
</evidence>
<dbReference type="PROSITE" id="PS50089">
    <property type="entry name" value="ZF_RING_2"/>
    <property type="match status" value="1"/>
</dbReference>
<keyword evidence="2" id="KW-0479">Metal-binding</keyword>
<dbReference type="InterPro" id="IPR000315">
    <property type="entry name" value="Znf_B-box"/>
</dbReference>
<comment type="similarity">
    <text evidence="1">Belongs to the TRIM/RBCC family.</text>
</comment>
<proteinExistence type="inferred from homology"/>
<comment type="caution">
    <text evidence="8">The sequence shown here is derived from an EMBL/GenBank/DDBJ whole genome shotgun (WGS) entry which is preliminary data.</text>
</comment>
<dbReference type="SUPFAM" id="SSF57845">
    <property type="entry name" value="B-box zinc-binding domain"/>
    <property type="match status" value="1"/>
</dbReference>
<accession>A0ABD0XLS5</accession>
<dbReference type="Pfam" id="PF00643">
    <property type="entry name" value="zf-B_box"/>
    <property type="match status" value="1"/>
</dbReference>
<feature type="domain" description="B box-type" evidence="7">
    <location>
        <begin position="133"/>
        <end position="174"/>
    </location>
</feature>
<sequence length="378" mass="43604">QPFSSVCIPSCKIHLKTFVNGQKTIKLYSILRFISTMATGGSSLTENLISDHLLCSICSAVFTEPVSLHCQHTFCKECLTESLNAGHRKCPVCRVPIRRNNFQVNRILRDITQELTRCQEEGGGSEIKGVRGEVSEVCLEHNQPLKLWCKKDKQLLCLVCRDSREHRGHRFQPLDEAREDLQVDVDSALKMLRGDIAKVEKLVLRQDMVITTLRAKVDTHKRYITHRFNELFVLLKEMEETELKKVDEKSDLDGAGGMKTNLRSMRDLLERGKTREKTLQAALENKDAVEFLRWWDQESGCTITLRGDNLASPSRSFPRLCLKKSRLQFRYPDSLVACFRPSMEKILARSITRLPIKLWEPPLFGNIFDKIRLFFRHE</sequence>
<dbReference type="Gene3D" id="3.30.40.10">
    <property type="entry name" value="Zinc/RING finger domain, C3HC4 (zinc finger)"/>
    <property type="match status" value="1"/>
</dbReference>
<dbReference type="InterPro" id="IPR017907">
    <property type="entry name" value="Znf_RING_CS"/>
</dbReference>
<reference evidence="8 9" key="1">
    <citation type="submission" date="2024-06" db="EMBL/GenBank/DDBJ databases">
        <authorList>
            <person name="Pan Q."/>
            <person name="Wen M."/>
            <person name="Jouanno E."/>
            <person name="Zahm M."/>
            <person name="Klopp C."/>
            <person name="Cabau C."/>
            <person name="Louis A."/>
            <person name="Berthelot C."/>
            <person name="Parey E."/>
            <person name="Roest Crollius H."/>
            <person name="Montfort J."/>
            <person name="Robinson-Rechavi M."/>
            <person name="Bouchez O."/>
            <person name="Lampietro C."/>
            <person name="Lopez Roques C."/>
            <person name="Donnadieu C."/>
            <person name="Postlethwait J."/>
            <person name="Bobe J."/>
            <person name="Verreycken H."/>
            <person name="Guiguen Y."/>
        </authorList>
    </citation>
    <scope>NUCLEOTIDE SEQUENCE [LARGE SCALE GENOMIC DNA]</scope>
    <source>
        <strain evidence="8">Up_M1</strain>
        <tissue evidence="8">Testis</tissue>
    </source>
</reference>
<dbReference type="SMART" id="SM00336">
    <property type="entry name" value="BBOX"/>
    <property type="match status" value="1"/>
</dbReference>
<gene>
    <name evidence="8" type="ORF">UPYG_G00128530</name>
</gene>
<dbReference type="SUPFAM" id="SSF57850">
    <property type="entry name" value="RING/U-box"/>
    <property type="match status" value="1"/>
</dbReference>
<evidence type="ECO:0000313" key="8">
    <source>
        <dbReference type="EMBL" id="KAL0994870.1"/>
    </source>
</evidence>
<dbReference type="AlphaFoldDB" id="A0ABD0XLS5"/>
<dbReference type="Gene3D" id="3.30.160.60">
    <property type="entry name" value="Classic Zinc Finger"/>
    <property type="match status" value="1"/>
</dbReference>
<dbReference type="PANTHER" id="PTHR24103">
    <property type="entry name" value="E3 UBIQUITIN-PROTEIN LIGASE TRIM"/>
    <property type="match status" value="1"/>
</dbReference>
<dbReference type="CDD" id="cd19800">
    <property type="entry name" value="Bbox2_xNF7-like"/>
    <property type="match status" value="1"/>
</dbReference>
<dbReference type="GO" id="GO:0008270">
    <property type="term" value="F:zinc ion binding"/>
    <property type="evidence" value="ECO:0007669"/>
    <property type="project" value="UniProtKB-KW"/>
</dbReference>
<evidence type="ECO:0000259" key="6">
    <source>
        <dbReference type="PROSITE" id="PS50089"/>
    </source>
</evidence>